<evidence type="ECO:0000256" key="8">
    <source>
        <dbReference type="ARBA" id="ARBA00022755"/>
    </source>
</evidence>
<dbReference type="PANTHER" id="PTHR43472">
    <property type="entry name" value="PHOSPHORIBOSYLAMINE--GLYCINE LIGASE"/>
    <property type="match status" value="1"/>
</dbReference>
<name>A0A9D1N757_9FIRM</name>
<evidence type="ECO:0000256" key="5">
    <source>
        <dbReference type="ARBA" id="ARBA00022598"/>
    </source>
</evidence>
<evidence type="ECO:0000256" key="13">
    <source>
        <dbReference type="ARBA" id="ARBA00042864"/>
    </source>
</evidence>
<comment type="cofactor">
    <cofactor evidence="1">
        <name>Mn(2+)</name>
        <dbReference type="ChEBI" id="CHEBI:29035"/>
    </cofactor>
</comment>
<comment type="caution">
    <text evidence="17">The sequence shown here is derived from an EMBL/GenBank/DDBJ whole genome shotgun (WGS) entry which is preliminary data.</text>
</comment>
<accession>A0A9D1N757</accession>
<dbReference type="GO" id="GO:0006189">
    <property type="term" value="P:'de novo' IMP biosynthetic process"/>
    <property type="evidence" value="ECO:0007669"/>
    <property type="project" value="UniProtKB-UniRule"/>
</dbReference>
<proteinExistence type="inferred from homology"/>
<dbReference type="Gene3D" id="3.30.470.20">
    <property type="entry name" value="ATP-grasp fold, B domain"/>
    <property type="match status" value="1"/>
</dbReference>
<dbReference type="HAMAP" id="MF_00138">
    <property type="entry name" value="GARS"/>
    <property type="match status" value="1"/>
</dbReference>
<evidence type="ECO:0000256" key="6">
    <source>
        <dbReference type="ARBA" id="ARBA00022723"/>
    </source>
</evidence>
<dbReference type="InterPro" id="IPR020561">
    <property type="entry name" value="PRibGlycinamid_synth_ATP-grasp"/>
</dbReference>
<evidence type="ECO:0000256" key="1">
    <source>
        <dbReference type="ARBA" id="ARBA00001936"/>
    </source>
</evidence>
<dbReference type="SUPFAM" id="SSF51246">
    <property type="entry name" value="Rudiment single hybrid motif"/>
    <property type="match status" value="1"/>
</dbReference>
<keyword evidence="7 15" id="KW-0547">Nucleotide-binding</keyword>
<dbReference type="EC" id="6.3.4.13" evidence="4 14"/>
<sequence length="439" mass="47099">MKVLVVGGGGREHAICWKLAQSPKVDKLYCAPGNAGIEQVAECVNMGAEDIEGICALAAEKAIDLAVIGPEVPLAMGITDELESRGIKVFGPNRKCSQLEASKSFTKAFLGRHDIPTAGYKEFTDKEELLDAAGIYGYPMVLKADGLAAGKGVVIAENEADARAAIEEMMGQKVFGSAGDKVVVEEFLTGVEASMLCFVDENSIVPMESAQDYKRVFDGDKGPNTGGMGTYSPSLVFTPELEKQIREQILEPTLKGFQEDGLDFKGVLFIGLMISDDGPKVIEFNNRFGDPETQSVLPRLESDLLDIFLAVTENRLADVDIRWKDDKAVCVVAASGGYPGSYEKNKVIGGLDKVDDDVIVFHAGTAKKNTAELGCAGSGKPGCSGEPHMATVTSGGRVLGVTALGKTHEEARAKAYDNIKRIRFEGMQYRNDIGTINRR</sequence>
<dbReference type="SUPFAM" id="SSF52440">
    <property type="entry name" value="PreATP-grasp domain"/>
    <property type="match status" value="1"/>
</dbReference>
<dbReference type="Proteomes" id="UP000824130">
    <property type="component" value="Unassembled WGS sequence"/>
</dbReference>
<dbReference type="InterPro" id="IPR020559">
    <property type="entry name" value="PRibGlycinamide_synth_CS"/>
</dbReference>
<dbReference type="InterPro" id="IPR037123">
    <property type="entry name" value="PRibGlycinamide_synth_C_sf"/>
</dbReference>
<comment type="cofactor">
    <cofactor evidence="2">
        <name>Mg(2+)</name>
        <dbReference type="ChEBI" id="CHEBI:18420"/>
    </cofactor>
</comment>
<evidence type="ECO:0000256" key="7">
    <source>
        <dbReference type="ARBA" id="ARBA00022741"/>
    </source>
</evidence>
<dbReference type="Pfam" id="PF02843">
    <property type="entry name" value="GARS_C"/>
    <property type="match status" value="1"/>
</dbReference>
<reference evidence="17" key="2">
    <citation type="journal article" date="2021" name="PeerJ">
        <title>Extensive microbial diversity within the chicken gut microbiome revealed by metagenomics and culture.</title>
        <authorList>
            <person name="Gilroy R."/>
            <person name="Ravi A."/>
            <person name="Getino M."/>
            <person name="Pursley I."/>
            <person name="Horton D.L."/>
            <person name="Alikhan N.F."/>
            <person name="Baker D."/>
            <person name="Gharbi K."/>
            <person name="Hall N."/>
            <person name="Watson M."/>
            <person name="Adriaenssens E.M."/>
            <person name="Foster-Nyarko E."/>
            <person name="Jarju S."/>
            <person name="Secka A."/>
            <person name="Antonio M."/>
            <person name="Oren A."/>
            <person name="Chaudhuri R.R."/>
            <person name="La Ragione R."/>
            <person name="Hildebrand F."/>
            <person name="Pallen M.J."/>
        </authorList>
    </citation>
    <scope>NUCLEOTIDE SEQUENCE</scope>
    <source>
        <strain evidence="17">ChiSjej4B22-8349</strain>
    </source>
</reference>
<evidence type="ECO:0000256" key="11">
    <source>
        <dbReference type="ARBA" id="ARBA00038345"/>
    </source>
</evidence>
<keyword evidence="10" id="KW-0464">Manganese</keyword>
<evidence type="ECO:0000256" key="2">
    <source>
        <dbReference type="ARBA" id="ARBA00001946"/>
    </source>
</evidence>
<dbReference type="InterPro" id="IPR016185">
    <property type="entry name" value="PreATP-grasp_dom_sf"/>
</dbReference>
<evidence type="ECO:0000256" key="15">
    <source>
        <dbReference type="PROSITE-ProRule" id="PRU00409"/>
    </source>
</evidence>
<gene>
    <name evidence="14 17" type="primary">purD</name>
    <name evidence="17" type="ORF">IAD25_06855</name>
</gene>
<keyword evidence="6" id="KW-0479">Metal-binding</keyword>
<dbReference type="GO" id="GO:0005524">
    <property type="term" value="F:ATP binding"/>
    <property type="evidence" value="ECO:0007669"/>
    <property type="project" value="UniProtKB-UniRule"/>
</dbReference>
<keyword evidence="8 14" id="KW-0658">Purine biosynthesis</keyword>
<evidence type="ECO:0000259" key="16">
    <source>
        <dbReference type="PROSITE" id="PS50975"/>
    </source>
</evidence>
<comment type="catalytic activity">
    <reaction evidence="14">
        <text>5-phospho-beta-D-ribosylamine + glycine + ATP = N(1)-(5-phospho-beta-D-ribosyl)glycinamide + ADP + phosphate + H(+)</text>
        <dbReference type="Rhea" id="RHEA:17453"/>
        <dbReference type="ChEBI" id="CHEBI:15378"/>
        <dbReference type="ChEBI" id="CHEBI:30616"/>
        <dbReference type="ChEBI" id="CHEBI:43474"/>
        <dbReference type="ChEBI" id="CHEBI:57305"/>
        <dbReference type="ChEBI" id="CHEBI:58681"/>
        <dbReference type="ChEBI" id="CHEBI:143788"/>
        <dbReference type="ChEBI" id="CHEBI:456216"/>
        <dbReference type="EC" id="6.3.4.13"/>
    </reaction>
</comment>
<dbReference type="InterPro" id="IPR000115">
    <property type="entry name" value="PRibGlycinamide_synth"/>
</dbReference>
<dbReference type="Gene3D" id="3.30.1490.20">
    <property type="entry name" value="ATP-grasp fold, A domain"/>
    <property type="match status" value="1"/>
</dbReference>
<organism evidence="17 18">
    <name type="scientific">Candidatus Allocopromorpha excrementipullorum</name>
    <dbReference type="NCBI Taxonomy" id="2840743"/>
    <lineage>
        <taxon>Bacteria</taxon>
        <taxon>Bacillati</taxon>
        <taxon>Bacillota</taxon>
        <taxon>Clostridia</taxon>
        <taxon>Eubacteriales</taxon>
        <taxon>Eubacteriaceae</taxon>
        <taxon>Eubacteriaceae incertae sedis</taxon>
        <taxon>Candidatus Allocopromorpha</taxon>
    </lineage>
</organism>
<evidence type="ECO:0000256" key="12">
    <source>
        <dbReference type="ARBA" id="ARBA00042242"/>
    </source>
</evidence>
<dbReference type="NCBIfam" id="TIGR00877">
    <property type="entry name" value="purD"/>
    <property type="match status" value="1"/>
</dbReference>
<dbReference type="PANTHER" id="PTHR43472:SF1">
    <property type="entry name" value="PHOSPHORIBOSYLAMINE--GLYCINE LIGASE, CHLOROPLASTIC"/>
    <property type="match status" value="1"/>
</dbReference>
<dbReference type="InterPro" id="IPR013815">
    <property type="entry name" value="ATP_grasp_subdomain_1"/>
</dbReference>
<dbReference type="InterPro" id="IPR011054">
    <property type="entry name" value="Rudment_hybrid_motif"/>
</dbReference>
<dbReference type="FunFam" id="3.40.50.20:FF:000006">
    <property type="entry name" value="Phosphoribosylamine--glycine ligase, chloroplastic"/>
    <property type="match status" value="1"/>
</dbReference>
<comment type="pathway">
    <text evidence="3 14">Purine metabolism; IMP biosynthesis via de novo pathway; N(1)-(5-phospho-D-ribosyl)glycinamide from 5-phospho-alpha-D-ribose 1-diphosphate: step 2/2.</text>
</comment>
<dbReference type="InterPro" id="IPR011761">
    <property type="entry name" value="ATP-grasp"/>
</dbReference>
<dbReference type="SMART" id="SM01209">
    <property type="entry name" value="GARS_A"/>
    <property type="match status" value="1"/>
</dbReference>
<dbReference type="SUPFAM" id="SSF56059">
    <property type="entry name" value="Glutathione synthetase ATP-binding domain-like"/>
    <property type="match status" value="1"/>
</dbReference>
<evidence type="ECO:0000256" key="14">
    <source>
        <dbReference type="HAMAP-Rule" id="MF_00138"/>
    </source>
</evidence>
<evidence type="ECO:0000256" key="4">
    <source>
        <dbReference type="ARBA" id="ARBA00013255"/>
    </source>
</evidence>
<protein>
    <recommendedName>
        <fullName evidence="4 14">Phosphoribosylamine--glycine ligase</fullName>
        <ecNumber evidence="4 14">6.3.4.13</ecNumber>
    </recommendedName>
    <alternativeName>
        <fullName evidence="14">GARS</fullName>
    </alternativeName>
    <alternativeName>
        <fullName evidence="12 14">Glycinamide ribonucleotide synthetase</fullName>
    </alternativeName>
    <alternativeName>
        <fullName evidence="13 14">Phosphoribosylglycinamide synthetase</fullName>
    </alternativeName>
</protein>
<evidence type="ECO:0000256" key="9">
    <source>
        <dbReference type="ARBA" id="ARBA00022840"/>
    </source>
</evidence>
<dbReference type="GO" id="GO:0046872">
    <property type="term" value="F:metal ion binding"/>
    <property type="evidence" value="ECO:0007669"/>
    <property type="project" value="UniProtKB-KW"/>
</dbReference>
<evidence type="ECO:0000256" key="10">
    <source>
        <dbReference type="ARBA" id="ARBA00023211"/>
    </source>
</evidence>
<dbReference type="Pfam" id="PF01071">
    <property type="entry name" value="GARS_A"/>
    <property type="match status" value="1"/>
</dbReference>
<feature type="domain" description="ATP-grasp" evidence="16">
    <location>
        <begin position="107"/>
        <end position="313"/>
    </location>
</feature>
<dbReference type="GO" id="GO:0004637">
    <property type="term" value="F:phosphoribosylamine-glycine ligase activity"/>
    <property type="evidence" value="ECO:0007669"/>
    <property type="project" value="UniProtKB-UniRule"/>
</dbReference>
<evidence type="ECO:0000313" key="17">
    <source>
        <dbReference type="EMBL" id="HIU96404.1"/>
    </source>
</evidence>
<dbReference type="GO" id="GO:0009113">
    <property type="term" value="P:purine nucleobase biosynthetic process"/>
    <property type="evidence" value="ECO:0007669"/>
    <property type="project" value="InterPro"/>
</dbReference>
<dbReference type="SMART" id="SM01210">
    <property type="entry name" value="GARS_C"/>
    <property type="match status" value="1"/>
</dbReference>
<dbReference type="InterPro" id="IPR020560">
    <property type="entry name" value="PRibGlycinamide_synth_C-dom"/>
</dbReference>
<dbReference type="PROSITE" id="PS50975">
    <property type="entry name" value="ATP_GRASP"/>
    <property type="match status" value="1"/>
</dbReference>
<comment type="similarity">
    <text evidence="11 14">Belongs to the GARS family.</text>
</comment>
<dbReference type="Gene3D" id="3.40.50.20">
    <property type="match status" value="1"/>
</dbReference>
<dbReference type="InterPro" id="IPR020562">
    <property type="entry name" value="PRibGlycinamide_synth_N"/>
</dbReference>
<evidence type="ECO:0000256" key="3">
    <source>
        <dbReference type="ARBA" id="ARBA00005174"/>
    </source>
</evidence>
<keyword evidence="9 15" id="KW-0067">ATP-binding</keyword>
<reference evidence="17" key="1">
    <citation type="submission" date="2020-10" db="EMBL/GenBank/DDBJ databases">
        <authorList>
            <person name="Gilroy R."/>
        </authorList>
    </citation>
    <scope>NUCLEOTIDE SEQUENCE</scope>
    <source>
        <strain evidence="17">ChiSjej4B22-8349</strain>
    </source>
</reference>
<evidence type="ECO:0000313" key="18">
    <source>
        <dbReference type="Proteomes" id="UP000824130"/>
    </source>
</evidence>
<dbReference type="AlphaFoldDB" id="A0A9D1N757"/>
<dbReference type="PROSITE" id="PS00184">
    <property type="entry name" value="GARS"/>
    <property type="match status" value="1"/>
</dbReference>
<dbReference type="FunFam" id="3.30.470.20:FF:000018">
    <property type="entry name" value="Trifunctional purine biosynthetic protein adenosine-3"/>
    <property type="match status" value="1"/>
</dbReference>
<keyword evidence="5 14" id="KW-0436">Ligase</keyword>
<dbReference type="Pfam" id="PF02844">
    <property type="entry name" value="GARS_N"/>
    <property type="match status" value="1"/>
</dbReference>
<dbReference type="EMBL" id="DVOB01000149">
    <property type="protein sequence ID" value="HIU96404.1"/>
    <property type="molecule type" value="Genomic_DNA"/>
</dbReference>
<dbReference type="Gene3D" id="3.90.600.10">
    <property type="entry name" value="Phosphoribosylglycinamide synthetase, C-terminal domain"/>
    <property type="match status" value="1"/>
</dbReference>